<dbReference type="GO" id="GO:0000278">
    <property type="term" value="P:mitotic cell cycle"/>
    <property type="evidence" value="ECO:0007669"/>
    <property type="project" value="TreeGrafter"/>
</dbReference>
<feature type="domain" description="CDT1 Geminin-binding" evidence="4">
    <location>
        <begin position="135"/>
        <end position="297"/>
    </location>
</feature>
<dbReference type="AlphaFoldDB" id="A0A3B5M3U1"/>
<dbReference type="GO" id="GO:0003677">
    <property type="term" value="F:DNA binding"/>
    <property type="evidence" value="ECO:0007669"/>
    <property type="project" value="InterPro"/>
</dbReference>
<dbReference type="FunFam" id="1.10.10.1420:FF:000006">
    <property type="entry name" value="Chromatin licensing and DNA replication factor 1"/>
    <property type="match status" value="1"/>
</dbReference>
<sequence length="495" mass="54992">PRPAASTMETKSPLSAAPRSVRSLSGPPPADRTRTRPVPGLPKGARPRQSSTSEPQCSQPRPSTPRSKGDGKPEGPETLRRTRLRKQQGGQPGRTPEHVASSDVFFVFPPESGAEQPAYQRYHTLAQATPPGLSLPYQYKILAEMFRSMDTVVAMLYNRSETATFAKIKQGVQDMMHRRFEESHVGQIKTVFPAAFSFRQQKNIPTFNSNVSRGSYQLTVEPVLNRNEARPVLSASRLLERRRVFHQNLISVVKQHHKAFLSSLVPPVSVPEDKLTRWHPRFNVDAVPAVQVGSLPPPPHTENVSTAQEVLEKARSLITPKMEKALVSLTQNAGDADGTKPVGSQNPAAAQPAVPPAGLVPSSLKGVSQSLLDRIRAKEAQKLQAAMTRNPAQEERLLMLTRLGELARILRNVFVAEKKSALVMEVACNRMAASYRSALSLGEMEKHIRLLAEVAPDWLSIHPIRKDFYLKLNKMVELNVILDKLNHRLREEERL</sequence>
<feature type="region of interest" description="Disordered" evidence="3">
    <location>
        <begin position="1"/>
        <end position="100"/>
    </location>
</feature>
<dbReference type="Gene3D" id="1.10.10.1420">
    <property type="entry name" value="DNA replication factor Cdt1, C-terminal WH domain"/>
    <property type="match status" value="1"/>
</dbReference>
<reference evidence="5" key="2">
    <citation type="submission" date="2025-09" db="UniProtKB">
        <authorList>
            <consortium name="Ensembl"/>
        </authorList>
    </citation>
    <scope>IDENTIFICATION</scope>
</reference>
<dbReference type="CDD" id="cd08767">
    <property type="entry name" value="Cdt1_c"/>
    <property type="match status" value="1"/>
</dbReference>
<comment type="similarity">
    <text evidence="1">Belongs to the Cdt1 family.</text>
</comment>
<dbReference type="CDD" id="cd08674">
    <property type="entry name" value="Cdt1_m"/>
    <property type="match status" value="1"/>
</dbReference>
<reference evidence="5" key="1">
    <citation type="submission" date="2025-08" db="UniProtKB">
        <authorList>
            <consortium name="Ensembl"/>
        </authorList>
    </citation>
    <scope>IDENTIFICATION</scope>
</reference>
<dbReference type="GO" id="GO:0071163">
    <property type="term" value="P:DNA replication preinitiation complex assembly"/>
    <property type="evidence" value="ECO:0007669"/>
    <property type="project" value="InterPro"/>
</dbReference>
<dbReference type="InterPro" id="IPR038090">
    <property type="entry name" value="Cdt1_C_WH_dom_sf"/>
</dbReference>
<keyword evidence="2" id="KW-0131">Cell cycle</keyword>
<feature type="compositionally biased region" description="Low complexity" evidence="3">
    <location>
        <begin position="347"/>
        <end position="358"/>
    </location>
</feature>
<protein>
    <recommendedName>
        <fullName evidence="4">CDT1 Geminin-binding domain-containing protein</fullName>
    </recommendedName>
</protein>
<dbReference type="Proteomes" id="UP000261380">
    <property type="component" value="Unplaced"/>
</dbReference>
<dbReference type="PANTHER" id="PTHR28637:SF1">
    <property type="entry name" value="DNA REPLICATION FACTOR CDT1"/>
    <property type="match status" value="1"/>
</dbReference>
<evidence type="ECO:0000313" key="5">
    <source>
        <dbReference type="Ensembl" id="ENSXCOP00000018823.1"/>
    </source>
</evidence>
<keyword evidence="6" id="KW-1185">Reference proteome</keyword>
<dbReference type="GeneTree" id="ENSGT00390000012337"/>
<dbReference type="SMART" id="SM01075">
    <property type="entry name" value="CDT1"/>
    <property type="match status" value="1"/>
</dbReference>
<dbReference type="GO" id="GO:0070182">
    <property type="term" value="F:DNA polymerase binding"/>
    <property type="evidence" value="ECO:0007669"/>
    <property type="project" value="TreeGrafter"/>
</dbReference>
<evidence type="ECO:0000313" key="6">
    <source>
        <dbReference type="Proteomes" id="UP000261380"/>
    </source>
</evidence>
<accession>A0A3B5M3U1</accession>
<evidence type="ECO:0000256" key="2">
    <source>
        <dbReference type="ARBA" id="ARBA00023306"/>
    </source>
</evidence>
<name>A0A3B5M3U1_9TELE</name>
<feature type="compositionally biased region" description="Basic and acidic residues" evidence="3">
    <location>
        <begin position="67"/>
        <end position="80"/>
    </location>
</feature>
<dbReference type="Pfam" id="PF16679">
    <property type="entry name" value="CDT1_C"/>
    <property type="match status" value="1"/>
</dbReference>
<dbReference type="GO" id="GO:0005634">
    <property type="term" value="C:nucleus"/>
    <property type="evidence" value="ECO:0007669"/>
    <property type="project" value="TreeGrafter"/>
</dbReference>
<dbReference type="GO" id="GO:0000076">
    <property type="term" value="P:DNA replication checkpoint signaling"/>
    <property type="evidence" value="ECO:0007669"/>
    <property type="project" value="TreeGrafter"/>
</dbReference>
<dbReference type="InterPro" id="IPR014939">
    <property type="entry name" value="CDT1_Gemini-bd-like"/>
</dbReference>
<dbReference type="InterPro" id="IPR045173">
    <property type="entry name" value="Cdt1"/>
</dbReference>
<organism evidence="5 6">
    <name type="scientific">Xiphophorus couchianus</name>
    <name type="common">Monterrey platyfish</name>
    <dbReference type="NCBI Taxonomy" id="32473"/>
    <lineage>
        <taxon>Eukaryota</taxon>
        <taxon>Metazoa</taxon>
        <taxon>Chordata</taxon>
        <taxon>Craniata</taxon>
        <taxon>Vertebrata</taxon>
        <taxon>Euteleostomi</taxon>
        <taxon>Actinopterygii</taxon>
        <taxon>Neopterygii</taxon>
        <taxon>Teleostei</taxon>
        <taxon>Neoteleostei</taxon>
        <taxon>Acanthomorphata</taxon>
        <taxon>Ovalentaria</taxon>
        <taxon>Atherinomorphae</taxon>
        <taxon>Cyprinodontiformes</taxon>
        <taxon>Poeciliidae</taxon>
        <taxon>Poeciliinae</taxon>
        <taxon>Xiphophorus</taxon>
    </lineage>
</organism>
<dbReference type="InterPro" id="IPR036390">
    <property type="entry name" value="WH_DNA-bd_sf"/>
</dbReference>
<dbReference type="GO" id="GO:0030174">
    <property type="term" value="P:regulation of DNA-templated DNA replication initiation"/>
    <property type="evidence" value="ECO:0007669"/>
    <property type="project" value="InterPro"/>
</dbReference>
<dbReference type="Ensembl" id="ENSXCOT00000019059.1">
    <property type="protein sequence ID" value="ENSXCOP00000018823.1"/>
    <property type="gene ID" value="ENSXCOG00000014168.1"/>
</dbReference>
<evidence type="ECO:0000256" key="3">
    <source>
        <dbReference type="SAM" id="MobiDB-lite"/>
    </source>
</evidence>
<evidence type="ECO:0000256" key="1">
    <source>
        <dbReference type="ARBA" id="ARBA00008356"/>
    </source>
</evidence>
<dbReference type="PANTHER" id="PTHR28637">
    <property type="entry name" value="DNA REPLICATION FACTOR CDT1"/>
    <property type="match status" value="1"/>
</dbReference>
<dbReference type="InterPro" id="IPR032054">
    <property type="entry name" value="Cdt1_C"/>
</dbReference>
<dbReference type="Pfam" id="PF08839">
    <property type="entry name" value="CDT1"/>
    <property type="match status" value="1"/>
</dbReference>
<proteinExistence type="inferred from homology"/>
<evidence type="ECO:0000259" key="4">
    <source>
        <dbReference type="SMART" id="SM01075"/>
    </source>
</evidence>
<feature type="compositionally biased region" description="Polar residues" evidence="3">
    <location>
        <begin position="48"/>
        <end position="66"/>
    </location>
</feature>
<dbReference type="SUPFAM" id="SSF46785">
    <property type="entry name" value="Winged helix' DNA-binding domain"/>
    <property type="match status" value="1"/>
</dbReference>
<feature type="region of interest" description="Disordered" evidence="3">
    <location>
        <begin position="333"/>
        <end position="358"/>
    </location>
</feature>